<dbReference type="AlphaFoldDB" id="X1HH62"/>
<dbReference type="PANTHER" id="PTHR36697:SF1">
    <property type="entry name" value="S-ADENOSYLMETHIONINE SYNTHASE"/>
    <property type="match status" value="1"/>
</dbReference>
<dbReference type="Pfam" id="PF01941">
    <property type="entry name" value="AdoMet_Synthase"/>
    <property type="match status" value="1"/>
</dbReference>
<organism evidence="1">
    <name type="scientific">marine sediment metagenome</name>
    <dbReference type="NCBI Taxonomy" id="412755"/>
    <lineage>
        <taxon>unclassified sequences</taxon>
        <taxon>metagenomes</taxon>
        <taxon>ecological metagenomes</taxon>
    </lineage>
</organism>
<dbReference type="Gene3D" id="3.30.300.340">
    <property type="entry name" value="S-adenosylmethionine synthetase, N-terminal domain"/>
    <property type="match status" value="1"/>
</dbReference>
<name>X1HH62_9ZZZZ</name>
<sequence>MGYAPYSDVEKITLEAEYLLNSDKFKEKCKGSGEDIKVMTERLDNKVGITVAAAMVSKYISDADEYINYTNQIKDAVLVKEDKRYIGIITDSNFLKLTSKSKQNLFFLLQKLSSMNVSKFAFFSKSSIFSSIVLFIYSQI</sequence>
<protein>
    <submittedName>
        <fullName evidence="1">Uncharacterized protein</fullName>
    </submittedName>
</protein>
<dbReference type="EMBL" id="BARU01010058">
    <property type="protein sequence ID" value="GAH44638.1"/>
    <property type="molecule type" value="Genomic_DNA"/>
</dbReference>
<evidence type="ECO:0000313" key="1">
    <source>
        <dbReference type="EMBL" id="GAH44638.1"/>
    </source>
</evidence>
<accession>X1HH62</accession>
<dbReference type="PANTHER" id="PTHR36697">
    <property type="entry name" value="S-ADENOSYLMETHIONINE SYNTHASE"/>
    <property type="match status" value="1"/>
</dbReference>
<dbReference type="InterPro" id="IPR027790">
    <property type="entry name" value="AdoMet_synthase_2_family"/>
</dbReference>
<proteinExistence type="predicted"/>
<comment type="caution">
    <text evidence="1">The sequence shown here is derived from an EMBL/GenBank/DDBJ whole genome shotgun (WGS) entry which is preliminary data.</text>
</comment>
<reference evidence="1" key="1">
    <citation type="journal article" date="2014" name="Front. Microbiol.">
        <title>High frequency of phylogenetically diverse reductive dehalogenase-homologous genes in deep subseafloor sedimentary metagenomes.</title>
        <authorList>
            <person name="Kawai M."/>
            <person name="Futagami T."/>
            <person name="Toyoda A."/>
            <person name="Takaki Y."/>
            <person name="Nishi S."/>
            <person name="Hori S."/>
            <person name="Arai W."/>
            <person name="Tsubouchi T."/>
            <person name="Morono Y."/>
            <person name="Uchiyama I."/>
            <person name="Ito T."/>
            <person name="Fujiyama A."/>
            <person name="Inagaki F."/>
            <person name="Takami H."/>
        </authorList>
    </citation>
    <scope>NUCLEOTIDE SEQUENCE</scope>
    <source>
        <strain evidence="1">Expedition CK06-06</strain>
    </source>
</reference>
<gene>
    <name evidence="1" type="ORF">S03H2_19283</name>
</gene>
<dbReference type="InterPro" id="IPR042543">
    <property type="entry name" value="AdoMet_synthase_2"/>
</dbReference>